<organism evidence="1 2">
    <name type="scientific">Glomus cerebriforme</name>
    <dbReference type="NCBI Taxonomy" id="658196"/>
    <lineage>
        <taxon>Eukaryota</taxon>
        <taxon>Fungi</taxon>
        <taxon>Fungi incertae sedis</taxon>
        <taxon>Mucoromycota</taxon>
        <taxon>Glomeromycotina</taxon>
        <taxon>Glomeromycetes</taxon>
        <taxon>Glomerales</taxon>
        <taxon>Glomeraceae</taxon>
        <taxon>Glomus</taxon>
    </lineage>
</organism>
<gene>
    <name evidence="1" type="ORF">C1645_821712</name>
</gene>
<dbReference type="AlphaFoldDB" id="A0A397T461"/>
<keyword evidence="2" id="KW-1185">Reference proteome</keyword>
<dbReference type="EMBL" id="QKYT01000145">
    <property type="protein sequence ID" value="RIA91686.1"/>
    <property type="molecule type" value="Genomic_DNA"/>
</dbReference>
<reference evidence="1 2" key="1">
    <citation type="submission" date="2018-06" db="EMBL/GenBank/DDBJ databases">
        <title>Comparative genomics reveals the genomic features of Rhizophagus irregularis, R. cerebriforme, R. diaphanum and Gigaspora rosea, and their symbiotic lifestyle signature.</title>
        <authorList>
            <person name="Morin E."/>
            <person name="San Clemente H."/>
            <person name="Chen E.C.H."/>
            <person name="De La Providencia I."/>
            <person name="Hainaut M."/>
            <person name="Kuo A."/>
            <person name="Kohler A."/>
            <person name="Murat C."/>
            <person name="Tang N."/>
            <person name="Roy S."/>
            <person name="Loubradou J."/>
            <person name="Henrissat B."/>
            <person name="Grigoriev I.V."/>
            <person name="Corradi N."/>
            <person name="Roux C."/>
            <person name="Martin F.M."/>
        </authorList>
    </citation>
    <scope>NUCLEOTIDE SEQUENCE [LARGE SCALE GENOMIC DNA]</scope>
    <source>
        <strain evidence="1 2">DAOM 227022</strain>
    </source>
</reference>
<sequence>MEDFDKDWWPLVLNIWMQWNSHTMVNVEKEAVKNYSALAITSAIKEFALKLSLGSNASELK</sequence>
<evidence type="ECO:0000313" key="1">
    <source>
        <dbReference type="EMBL" id="RIA91686.1"/>
    </source>
</evidence>
<comment type="caution">
    <text evidence="1">The sequence shown here is derived from an EMBL/GenBank/DDBJ whole genome shotgun (WGS) entry which is preliminary data.</text>
</comment>
<evidence type="ECO:0000313" key="2">
    <source>
        <dbReference type="Proteomes" id="UP000265703"/>
    </source>
</evidence>
<dbReference type="OrthoDB" id="5330842at2759"/>
<name>A0A397T461_9GLOM</name>
<proteinExistence type="predicted"/>
<dbReference type="Proteomes" id="UP000265703">
    <property type="component" value="Unassembled WGS sequence"/>
</dbReference>
<accession>A0A397T461</accession>
<protein>
    <submittedName>
        <fullName evidence="1">Uncharacterized protein</fullName>
    </submittedName>
</protein>